<keyword evidence="6" id="KW-1133">Transmembrane helix</keyword>
<sequence>MAQKLLRLTPPKVVRLVIIFAIIVAGIFVIGYYAGYYKVSTAQHNQADLRTTATSEAAKRKDFAPAGTGSVKPVSDPAQLDAFIVGPGGDIKSENDVLNVHRRNAKDPFAVGAVDAPVVISEFSDFECPFCALYVNGARKQILSEYVDQGLVRLEWNDFPINGPNAVAAAKAGRAAAAQGKFHEFHDALYQASAGVKGHPENKTADFVRFAKEAGVPDLAKFEEQATDSTYDEVIKKAQGYGSSLGIDGVPAALVGTQFVSGAQPIEVFRQVIETELVKAKAKTKSA</sequence>
<keyword evidence="3" id="KW-0560">Oxidoreductase</keyword>
<accession>A0A6H9XI99</accession>
<name>A0A6H9XI99_9CORY</name>
<dbReference type="SUPFAM" id="SSF52833">
    <property type="entry name" value="Thioredoxin-like"/>
    <property type="match status" value="1"/>
</dbReference>
<dbReference type="InterPro" id="IPR012336">
    <property type="entry name" value="Thioredoxin-like_fold"/>
</dbReference>
<protein>
    <submittedName>
        <fullName evidence="8">Thiol:disulfide interchange protein DsbA</fullName>
    </submittedName>
</protein>
<dbReference type="InterPro" id="IPR013766">
    <property type="entry name" value="Thioredoxin_domain"/>
</dbReference>
<feature type="transmembrane region" description="Helical" evidence="6">
    <location>
        <begin position="12"/>
        <end position="34"/>
    </location>
</feature>
<reference evidence="8 9" key="1">
    <citation type="submission" date="2018-06" db="EMBL/GenBank/DDBJ databases">
        <authorList>
            <consortium name="Pathogen Informatics"/>
            <person name="Doyle S."/>
        </authorList>
    </citation>
    <scope>NUCLEOTIDE SEQUENCE [LARGE SCALE GENOMIC DNA]</scope>
    <source>
        <strain evidence="8 9">NCTC10254</strain>
    </source>
</reference>
<keyword evidence="6" id="KW-0472">Membrane</keyword>
<dbReference type="AlphaFoldDB" id="A0A6H9XI99"/>
<keyword evidence="5" id="KW-0676">Redox-active center</keyword>
<feature type="domain" description="Thioredoxin" evidence="7">
    <location>
        <begin position="72"/>
        <end position="278"/>
    </location>
</feature>
<dbReference type="InterPro" id="IPR036249">
    <property type="entry name" value="Thioredoxin-like_sf"/>
</dbReference>
<evidence type="ECO:0000259" key="7">
    <source>
        <dbReference type="PROSITE" id="PS51352"/>
    </source>
</evidence>
<evidence type="ECO:0000256" key="4">
    <source>
        <dbReference type="ARBA" id="ARBA00023157"/>
    </source>
</evidence>
<dbReference type="PANTHER" id="PTHR13887:SF14">
    <property type="entry name" value="DISULFIDE BOND FORMATION PROTEIN D"/>
    <property type="match status" value="1"/>
</dbReference>
<evidence type="ECO:0000256" key="5">
    <source>
        <dbReference type="ARBA" id="ARBA00023284"/>
    </source>
</evidence>
<evidence type="ECO:0000256" key="2">
    <source>
        <dbReference type="ARBA" id="ARBA00022729"/>
    </source>
</evidence>
<dbReference type="GO" id="GO:0016491">
    <property type="term" value="F:oxidoreductase activity"/>
    <property type="evidence" value="ECO:0007669"/>
    <property type="project" value="UniProtKB-KW"/>
</dbReference>
<dbReference type="Proteomes" id="UP000249886">
    <property type="component" value="Unassembled WGS sequence"/>
</dbReference>
<evidence type="ECO:0000313" key="9">
    <source>
        <dbReference type="Proteomes" id="UP000249886"/>
    </source>
</evidence>
<evidence type="ECO:0000256" key="1">
    <source>
        <dbReference type="ARBA" id="ARBA00005791"/>
    </source>
</evidence>
<organism evidence="8 9">
    <name type="scientific">Corynebacterium matruchotii</name>
    <dbReference type="NCBI Taxonomy" id="43768"/>
    <lineage>
        <taxon>Bacteria</taxon>
        <taxon>Bacillati</taxon>
        <taxon>Actinomycetota</taxon>
        <taxon>Actinomycetes</taxon>
        <taxon>Mycobacteriales</taxon>
        <taxon>Corynebacteriaceae</taxon>
        <taxon>Corynebacterium</taxon>
    </lineage>
</organism>
<dbReference type="PANTHER" id="PTHR13887">
    <property type="entry name" value="GLUTATHIONE S-TRANSFERASE KAPPA"/>
    <property type="match status" value="1"/>
</dbReference>
<evidence type="ECO:0000256" key="3">
    <source>
        <dbReference type="ARBA" id="ARBA00023002"/>
    </source>
</evidence>
<gene>
    <name evidence="8" type="primary">dsbA</name>
    <name evidence="8" type="ORF">NCTC10254_00622</name>
</gene>
<dbReference type="GeneID" id="84572955"/>
<dbReference type="PROSITE" id="PS51352">
    <property type="entry name" value="THIOREDOXIN_2"/>
    <property type="match status" value="1"/>
</dbReference>
<comment type="similarity">
    <text evidence="1">Belongs to the thioredoxin family. DsbA subfamily.</text>
</comment>
<keyword evidence="4" id="KW-1015">Disulfide bond</keyword>
<dbReference type="Pfam" id="PF13462">
    <property type="entry name" value="Thioredoxin_4"/>
    <property type="match status" value="1"/>
</dbReference>
<keyword evidence="6" id="KW-0812">Transmembrane</keyword>
<evidence type="ECO:0000313" key="8">
    <source>
        <dbReference type="EMBL" id="SPW24252.1"/>
    </source>
</evidence>
<dbReference type="Gene3D" id="3.40.30.10">
    <property type="entry name" value="Glutaredoxin"/>
    <property type="match status" value="1"/>
</dbReference>
<comment type="caution">
    <text evidence="8">The sequence shown here is derived from an EMBL/GenBank/DDBJ whole genome shotgun (WGS) entry which is preliminary data.</text>
</comment>
<dbReference type="EMBL" id="UARK01000001">
    <property type="protein sequence ID" value="SPW24252.1"/>
    <property type="molecule type" value="Genomic_DNA"/>
</dbReference>
<keyword evidence="2" id="KW-0732">Signal</keyword>
<dbReference type="RefSeq" id="WP_005524166.1">
    <property type="nucleotide sequence ID" value="NZ_CP050134.2"/>
</dbReference>
<proteinExistence type="inferred from homology"/>
<evidence type="ECO:0000256" key="6">
    <source>
        <dbReference type="SAM" id="Phobius"/>
    </source>
</evidence>